<evidence type="ECO:0000256" key="6">
    <source>
        <dbReference type="PIRSR" id="PIRSR006809-2"/>
    </source>
</evidence>
<dbReference type="Gene3D" id="3.40.50.11060">
    <property type="entry name" value="GTPase HflX, N-terminal domain"/>
    <property type="match status" value="1"/>
</dbReference>
<dbReference type="InterPro" id="IPR025121">
    <property type="entry name" value="GTPase_HflX_N"/>
</dbReference>
<dbReference type="PIRSF" id="PIRSF006809">
    <property type="entry name" value="GTP-binding_hflX_prd"/>
    <property type="match status" value="1"/>
</dbReference>
<feature type="binding site" evidence="5">
    <location>
        <begin position="352"/>
        <end position="354"/>
    </location>
    <ligand>
        <name>GTP</name>
        <dbReference type="ChEBI" id="CHEBI:37565"/>
    </ligand>
</feature>
<dbReference type="GO" id="GO:0046872">
    <property type="term" value="F:metal ion binding"/>
    <property type="evidence" value="ECO:0007669"/>
    <property type="project" value="UniProtKB-KW"/>
</dbReference>
<dbReference type="PANTHER" id="PTHR10229:SF0">
    <property type="entry name" value="GTP-BINDING PROTEIN 6-RELATED"/>
    <property type="match status" value="1"/>
</dbReference>
<evidence type="ECO:0000313" key="8">
    <source>
        <dbReference type="EMBL" id="PJC82131.1"/>
    </source>
</evidence>
<keyword evidence="1 6" id="KW-0479">Metal-binding</keyword>
<dbReference type="AlphaFoldDB" id="A0A2M8GNK4"/>
<feature type="binding site" evidence="5">
    <location>
        <begin position="209"/>
        <end position="216"/>
    </location>
    <ligand>
        <name>GTP</name>
        <dbReference type="ChEBI" id="CHEBI:37565"/>
    </ligand>
</feature>
<dbReference type="InterPro" id="IPR006073">
    <property type="entry name" value="GTP-bd"/>
</dbReference>
<dbReference type="InterPro" id="IPR042108">
    <property type="entry name" value="GTPase_HflX_N_sf"/>
</dbReference>
<comment type="cofactor">
    <cofactor evidence="6">
        <name>Mg(2+)</name>
        <dbReference type="ChEBI" id="CHEBI:18420"/>
    </cofactor>
</comment>
<dbReference type="InterPro" id="IPR032305">
    <property type="entry name" value="GTP-bd_M"/>
</dbReference>
<dbReference type="GO" id="GO:0005525">
    <property type="term" value="F:GTP binding"/>
    <property type="evidence" value="ECO:0007669"/>
    <property type="project" value="UniProtKB-KW"/>
</dbReference>
<dbReference type="Pfam" id="PF01926">
    <property type="entry name" value="MMR_HSR1"/>
    <property type="match status" value="1"/>
</dbReference>
<dbReference type="PANTHER" id="PTHR10229">
    <property type="entry name" value="GTP-BINDING PROTEIN HFLX"/>
    <property type="match status" value="1"/>
</dbReference>
<dbReference type="PROSITE" id="PS51705">
    <property type="entry name" value="G_HFLX"/>
    <property type="match status" value="1"/>
</dbReference>
<dbReference type="Proteomes" id="UP000229370">
    <property type="component" value="Unassembled WGS sequence"/>
</dbReference>
<dbReference type="EMBL" id="PFQK01000024">
    <property type="protein sequence ID" value="PJC82131.1"/>
    <property type="molecule type" value="Genomic_DNA"/>
</dbReference>
<dbReference type="GO" id="GO:0005737">
    <property type="term" value="C:cytoplasm"/>
    <property type="evidence" value="ECO:0007669"/>
    <property type="project" value="TreeGrafter"/>
</dbReference>
<dbReference type="Pfam" id="PF13167">
    <property type="entry name" value="GTP-bdg_N"/>
    <property type="match status" value="1"/>
</dbReference>
<evidence type="ECO:0000256" key="4">
    <source>
        <dbReference type="ARBA" id="ARBA00023134"/>
    </source>
</evidence>
<dbReference type="Pfam" id="PF16360">
    <property type="entry name" value="GTP-bdg_M"/>
    <property type="match status" value="1"/>
</dbReference>
<dbReference type="Gene3D" id="6.10.250.2860">
    <property type="match status" value="1"/>
</dbReference>
<proteinExistence type="predicted"/>
<dbReference type="Gene3D" id="3.40.50.300">
    <property type="entry name" value="P-loop containing nucleotide triphosphate hydrolases"/>
    <property type="match status" value="1"/>
</dbReference>
<protein>
    <submittedName>
        <fullName evidence="8">GTPase HflX</fullName>
    </submittedName>
</protein>
<feature type="binding site" evidence="6">
    <location>
        <position position="216"/>
    </location>
    <ligand>
        <name>Mg(2+)</name>
        <dbReference type="ChEBI" id="CHEBI:18420"/>
    </ligand>
</feature>
<feature type="binding site" evidence="5">
    <location>
        <begin position="257"/>
        <end position="260"/>
    </location>
    <ligand>
        <name>GTP</name>
        <dbReference type="ChEBI" id="CHEBI:37565"/>
    </ligand>
</feature>
<feature type="binding site" evidence="5">
    <location>
        <begin position="234"/>
        <end position="238"/>
    </location>
    <ligand>
        <name>GTP</name>
        <dbReference type="ChEBI" id="CHEBI:37565"/>
    </ligand>
</feature>
<name>A0A2M8GNK4_9BACT</name>
<organism evidence="8 9">
    <name type="scientific">Candidatus Roizmanbacteria bacterium CG_4_8_14_3_um_filter_36_10</name>
    <dbReference type="NCBI Taxonomy" id="1974834"/>
    <lineage>
        <taxon>Bacteria</taxon>
        <taxon>Candidatus Roizmaniibacteriota</taxon>
    </lineage>
</organism>
<sequence length="373" mass="42662">MNRVHRVVLIDIIDPHHNKEDALKNLLELKSLVTTYNGIDIVDIIQHRNRPDKSTFIGSGKVIELVKIVAKKQIDIVVINAIVNLSVLFNLTQSLWTVNQKIQVWDRIDLILNIFDKHAYTTESKLQIEIARMRHMGPRIYGLGETYFSRQGGGIGTKGLGETNIELMKRHWRDRIKKKKDQLEKISNQHLIQLERRHDNNVLTVAIVGYTNAGKTSLFNLLTRKNKIVRNEMFATLDSVTGKIYFPSHQKGAIISDTIGFIKDLPSSLIDSFKSTLMESIYADILLHVIDISDPEMTKKIETVEKILRELRVHAKKIIFVFNKIDAFTGDGEKMLKDVGENYSRFSPQFISATTDYGIEKLKKEVEKAVVLT</sequence>
<evidence type="ECO:0000256" key="5">
    <source>
        <dbReference type="PIRSR" id="PIRSR006809-1"/>
    </source>
</evidence>
<gene>
    <name evidence="8" type="primary">hflX</name>
    <name evidence="8" type="ORF">CO007_01100</name>
</gene>
<evidence type="ECO:0000256" key="3">
    <source>
        <dbReference type="ARBA" id="ARBA00022842"/>
    </source>
</evidence>
<accession>A0A2M8GNK4</accession>
<keyword evidence="4 5" id="KW-0342">GTP-binding</keyword>
<keyword evidence="3 6" id="KW-0460">Magnesium</keyword>
<dbReference type="CDD" id="cd01878">
    <property type="entry name" value="HflX"/>
    <property type="match status" value="1"/>
</dbReference>
<comment type="caution">
    <text evidence="8">The sequence shown here is derived from an EMBL/GenBank/DDBJ whole genome shotgun (WGS) entry which is preliminary data.</text>
</comment>
<dbReference type="GO" id="GO:0043022">
    <property type="term" value="F:ribosome binding"/>
    <property type="evidence" value="ECO:0007669"/>
    <property type="project" value="TreeGrafter"/>
</dbReference>
<evidence type="ECO:0000313" key="9">
    <source>
        <dbReference type="Proteomes" id="UP000229370"/>
    </source>
</evidence>
<dbReference type="InterPro" id="IPR016496">
    <property type="entry name" value="GTPase_HflX"/>
</dbReference>
<feature type="domain" description="Hflx-type G" evidence="7">
    <location>
        <begin position="203"/>
        <end position="373"/>
    </location>
</feature>
<feature type="binding site" evidence="6">
    <location>
        <position position="236"/>
    </location>
    <ligand>
        <name>Mg(2+)</name>
        <dbReference type="ChEBI" id="CHEBI:18420"/>
    </ligand>
</feature>
<evidence type="ECO:0000256" key="2">
    <source>
        <dbReference type="ARBA" id="ARBA00022741"/>
    </source>
</evidence>
<dbReference type="NCBIfam" id="TIGR03156">
    <property type="entry name" value="GTP_HflX"/>
    <property type="match status" value="1"/>
</dbReference>
<dbReference type="SUPFAM" id="SSF52540">
    <property type="entry name" value="P-loop containing nucleoside triphosphate hydrolases"/>
    <property type="match status" value="1"/>
</dbReference>
<evidence type="ECO:0000259" key="7">
    <source>
        <dbReference type="PROSITE" id="PS51705"/>
    </source>
</evidence>
<dbReference type="PRINTS" id="PR00326">
    <property type="entry name" value="GTP1OBG"/>
</dbReference>
<reference evidence="9" key="1">
    <citation type="submission" date="2017-09" db="EMBL/GenBank/DDBJ databases">
        <title>Depth-based differentiation of microbial function through sediment-hosted aquifers and enrichment of novel symbionts in the deep terrestrial subsurface.</title>
        <authorList>
            <person name="Probst A.J."/>
            <person name="Ladd B."/>
            <person name="Jarett J.K."/>
            <person name="Geller-Mcgrath D.E."/>
            <person name="Sieber C.M.K."/>
            <person name="Emerson J.B."/>
            <person name="Anantharaman K."/>
            <person name="Thomas B.C."/>
            <person name="Malmstrom R."/>
            <person name="Stieglmeier M."/>
            <person name="Klingl A."/>
            <person name="Woyke T."/>
            <person name="Ryan C.M."/>
            <person name="Banfield J.F."/>
        </authorList>
    </citation>
    <scope>NUCLEOTIDE SEQUENCE [LARGE SCALE GENOMIC DNA]</scope>
</reference>
<evidence type="ECO:0000256" key="1">
    <source>
        <dbReference type="ARBA" id="ARBA00022723"/>
    </source>
</evidence>
<feature type="binding site" evidence="5">
    <location>
        <begin position="323"/>
        <end position="326"/>
    </location>
    <ligand>
        <name>GTP</name>
        <dbReference type="ChEBI" id="CHEBI:37565"/>
    </ligand>
</feature>
<keyword evidence="2 5" id="KW-0547">Nucleotide-binding</keyword>
<dbReference type="InterPro" id="IPR027417">
    <property type="entry name" value="P-loop_NTPase"/>
</dbReference>
<dbReference type="InterPro" id="IPR030394">
    <property type="entry name" value="G_HFLX_dom"/>
</dbReference>